<dbReference type="InterPro" id="IPR051790">
    <property type="entry name" value="Cytochrome_c-biogenesis_DsbD"/>
</dbReference>
<comment type="subcellular location">
    <subcellularLocation>
        <location evidence="1">Membrane</location>
        <topology evidence="1">Multi-pass membrane protein</topology>
    </subcellularLocation>
</comment>
<gene>
    <name evidence="9" type="ORF">SAMN05444391_1501</name>
</gene>
<dbReference type="OrthoDB" id="9803065at2"/>
<feature type="transmembrane region" description="Helical" evidence="7">
    <location>
        <begin position="212"/>
        <end position="238"/>
    </location>
</feature>
<feature type="transmembrane region" description="Helical" evidence="7">
    <location>
        <begin position="85"/>
        <end position="104"/>
    </location>
</feature>
<evidence type="ECO:0000256" key="2">
    <source>
        <dbReference type="ARBA" id="ARBA00006143"/>
    </source>
</evidence>
<keyword evidence="5 7" id="KW-1133">Transmembrane helix</keyword>
<keyword evidence="6 7" id="KW-0472">Membrane</keyword>
<dbReference type="Proteomes" id="UP000189810">
    <property type="component" value="Chromosome I"/>
</dbReference>
<feature type="transmembrane region" description="Helical" evidence="7">
    <location>
        <begin position="171"/>
        <end position="200"/>
    </location>
</feature>
<dbReference type="RefSeq" id="WP_079654577.1">
    <property type="nucleotide sequence ID" value="NZ_LT670846.1"/>
</dbReference>
<dbReference type="EMBL" id="LT670846">
    <property type="protein sequence ID" value="SHK57416.1"/>
    <property type="molecule type" value="Genomic_DNA"/>
</dbReference>
<proteinExistence type="inferred from homology"/>
<dbReference type="AlphaFoldDB" id="A0A1M6TKI2"/>
<evidence type="ECO:0000256" key="5">
    <source>
        <dbReference type="ARBA" id="ARBA00022989"/>
    </source>
</evidence>
<accession>A0A1M6TKI2</accession>
<feature type="transmembrane region" description="Helical" evidence="7">
    <location>
        <begin position="134"/>
        <end position="151"/>
    </location>
</feature>
<protein>
    <submittedName>
        <fullName evidence="9">Cytochrome c-type biogenesis protein</fullName>
    </submittedName>
</protein>
<keyword evidence="10" id="KW-1185">Reference proteome</keyword>
<feature type="domain" description="Cytochrome C biogenesis protein transmembrane" evidence="8">
    <location>
        <begin position="7"/>
        <end position="101"/>
    </location>
</feature>
<dbReference type="STRING" id="381751.SAMN05444391_1501"/>
<dbReference type="GO" id="GO:0016020">
    <property type="term" value="C:membrane"/>
    <property type="evidence" value="ECO:0007669"/>
    <property type="project" value="UniProtKB-SubCell"/>
</dbReference>
<keyword evidence="4" id="KW-0201">Cytochrome c-type biogenesis</keyword>
<dbReference type="InterPro" id="IPR003834">
    <property type="entry name" value="Cyt_c_assmbl_TM_dom"/>
</dbReference>
<dbReference type="PANTHER" id="PTHR31272">
    <property type="entry name" value="CYTOCHROME C-TYPE BIOGENESIS PROTEIN HI_1454-RELATED"/>
    <property type="match status" value="1"/>
</dbReference>
<organism evidence="9 10">
    <name type="scientific">Thermocrinis minervae</name>
    <dbReference type="NCBI Taxonomy" id="381751"/>
    <lineage>
        <taxon>Bacteria</taxon>
        <taxon>Pseudomonadati</taxon>
        <taxon>Aquificota</taxon>
        <taxon>Aquificia</taxon>
        <taxon>Aquificales</taxon>
        <taxon>Aquificaceae</taxon>
        <taxon>Thermocrinis</taxon>
    </lineage>
</organism>
<feature type="domain" description="Cytochrome C biogenesis protein transmembrane" evidence="8">
    <location>
        <begin position="133"/>
        <end position="259"/>
    </location>
</feature>
<name>A0A1M6TKI2_9AQUI</name>
<keyword evidence="3 7" id="KW-0812">Transmembrane</keyword>
<sequence>MSDISLIGAFLGGLLSFLSPCVLPIVPGYLSYLSGVGASQKETKGFNFPVFLSALLFVMGFSIAFTLMGAGATLLGQSFRDYQDLVVKVGGGVVVFFGLHFAGVFLRKNFLMELFGVAALFLSLYFLKVISQETLFTLLGIVGVVFFLYSFSLHEVLYRQMRVEVKGSTSFVGAFLMGLLFAFGWSPCIGPVLGTILLYASQQETALKGASLLFFYSLGLGIPFVVGGAFLSIFLEFIKKFSRFFHAVEVIGGLLLVLLGYLLASGKLAEISTLLGA</sequence>
<feature type="transmembrane region" description="Helical" evidence="7">
    <location>
        <begin position="244"/>
        <end position="264"/>
    </location>
</feature>
<evidence type="ECO:0000313" key="10">
    <source>
        <dbReference type="Proteomes" id="UP000189810"/>
    </source>
</evidence>
<comment type="similarity">
    <text evidence="2">Belongs to the DsbD family.</text>
</comment>
<evidence type="ECO:0000313" key="9">
    <source>
        <dbReference type="EMBL" id="SHK57416.1"/>
    </source>
</evidence>
<dbReference type="PANTHER" id="PTHR31272:SF4">
    <property type="entry name" value="CYTOCHROME C-TYPE BIOGENESIS PROTEIN HI_1454-RELATED"/>
    <property type="match status" value="1"/>
</dbReference>
<evidence type="ECO:0000256" key="4">
    <source>
        <dbReference type="ARBA" id="ARBA00022748"/>
    </source>
</evidence>
<evidence type="ECO:0000256" key="1">
    <source>
        <dbReference type="ARBA" id="ARBA00004141"/>
    </source>
</evidence>
<evidence type="ECO:0000256" key="3">
    <source>
        <dbReference type="ARBA" id="ARBA00022692"/>
    </source>
</evidence>
<reference evidence="9 10" key="1">
    <citation type="submission" date="2016-11" db="EMBL/GenBank/DDBJ databases">
        <authorList>
            <person name="Jaros S."/>
            <person name="Januszkiewicz K."/>
            <person name="Wedrychowicz H."/>
        </authorList>
    </citation>
    <scope>NUCLEOTIDE SEQUENCE [LARGE SCALE GENOMIC DNA]</scope>
    <source>
        <strain evidence="9 10">DSM 19557</strain>
    </source>
</reference>
<evidence type="ECO:0000256" key="6">
    <source>
        <dbReference type="ARBA" id="ARBA00023136"/>
    </source>
</evidence>
<evidence type="ECO:0000256" key="7">
    <source>
        <dbReference type="SAM" id="Phobius"/>
    </source>
</evidence>
<dbReference type="GO" id="GO:0017004">
    <property type="term" value="P:cytochrome complex assembly"/>
    <property type="evidence" value="ECO:0007669"/>
    <property type="project" value="UniProtKB-KW"/>
</dbReference>
<dbReference type="Pfam" id="PF02683">
    <property type="entry name" value="DsbD_TM"/>
    <property type="match status" value="2"/>
</dbReference>
<feature type="transmembrane region" description="Helical" evidence="7">
    <location>
        <begin position="110"/>
        <end position="127"/>
    </location>
</feature>
<evidence type="ECO:0000259" key="8">
    <source>
        <dbReference type="Pfam" id="PF02683"/>
    </source>
</evidence>
<feature type="transmembrane region" description="Helical" evidence="7">
    <location>
        <begin position="48"/>
        <end position="73"/>
    </location>
</feature>